<dbReference type="PANTHER" id="PTHR14604">
    <property type="entry name" value="WD40 REPEAT PF20"/>
    <property type="match status" value="1"/>
</dbReference>
<evidence type="ECO:0000256" key="2">
    <source>
        <dbReference type="ARBA" id="ARBA00022737"/>
    </source>
</evidence>
<reference evidence="6" key="1">
    <citation type="journal article" date="2019" name="Environ. Microbiol.">
        <title>Fungal ecological strategies reflected in gene transcription - a case study of two litter decomposers.</title>
        <authorList>
            <person name="Barbi F."/>
            <person name="Kohler A."/>
            <person name="Barry K."/>
            <person name="Baskaran P."/>
            <person name="Daum C."/>
            <person name="Fauchery L."/>
            <person name="Ihrmark K."/>
            <person name="Kuo A."/>
            <person name="LaButti K."/>
            <person name="Lipzen A."/>
            <person name="Morin E."/>
            <person name="Grigoriev I.V."/>
            <person name="Henrissat B."/>
            <person name="Lindahl B."/>
            <person name="Martin F."/>
        </authorList>
    </citation>
    <scope>NUCLEOTIDE SEQUENCE</scope>
    <source>
        <strain evidence="6">JB14</strain>
    </source>
</reference>
<keyword evidence="1 3" id="KW-0853">WD repeat</keyword>
<dbReference type="SUPFAM" id="SSF50998">
    <property type="entry name" value="Quinoprotein alcohol dehydrogenase-like"/>
    <property type="match status" value="1"/>
</dbReference>
<organism evidence="6 7">
    <name type="scientific">Gymnopus androsaceus JB14</name>
    <dbReference type="NCBI Taxonomy" id="1447944"/>
    <lineage>
        <taxon>Eukaryota</taxon>
        <taxon>Fungi</taxon>
        <taxon>Dikarya</taxon>
        <taxon>Basidiomycota</taxon>
        <taxon>Agaricomycotina</taxon>
        <taxon>Agaricomycetes</taxon>
        <taxon>Agaricomycetidae</taxon>
        <taxon>Agaricales</taxon>
        <taxon>Marasmiineae</taxon>
        <taxon>Omphalotaceae</taxon>
        <taxon>Gymnopus</taxon>
    </lineage>
</organism>
<dbReference type="InterPro" id="IPR001810">
    <property type="entry name" value="F-box_dom"/>
</dbReference>
<dbReference type="SMART" id="SM00256">
    <property type="entry name" value="FBOX"/>
    <property type="match status" value="1"/>
</dbReference>
<dbReference type="PROSITE" id="PS50082">
    <property type="entry name" value="WD_REPEATS_2"/>
    <property type="match status" value="6"/>
</dbReference>
<gene>
    <name evidence="6" type="ORF">BT96DRAFT_1024932</name>
</gene>
<feature type="repeat" description="WD" evidence="3">
    <location>
        <begin position="659"/>
        <end position="689"/>
    </location>
</feature>
<evidence type="ECO:0000256" key="4">
    <source>
        <dbReference type="SAM" id="MobiDB-lite"/>
    </source>
</evidence>
<dbReference type="SMART" id="SM00320">
    <property type="entry name" value="WD40"/>
    <property type="match status" value="7"/>
</dbReference>
<evidence type="ECO:0000313" key="6">
    <source>
        <dbReference type="EMBL" id="KAE9389705.1"/>
    </source>
</evidence>
<dbReference type="PANTHER" id="PTHR14604:SF4">
    <property type="entry name" value="F-BOX DOMAIN-CONTAINING PROTEIN"/>
    <property type="match status" value="1"/>
</dbReference>
<feature type="compositionally biased region" description="Low complexity" evidence="4">
    <location>
        <begin position="123"/>
        <end position="138"/>
    </location>
</feature>
<evidence type="ECO:0000256" key="3">
    <source>
        <dbReference type="PROSITE-ProRule" id="PRU00221"/>
    </source>
</evidence>
<dbReference type="InterPro" id="IPR015943">
    <property type="entry name" value="WD40/YVTN_repeat-like_dom_sf"/>
</dbReference>
<dbReference type="InterPro" id="IPR020472">
    <property type="entry name" value="WD40_PAC1"/>
</dbReference>
<dbReference type="SUPFAM" id="SSF81383">
    <property type="entry name" value="F-box domain"/>
    <property type="match status" value="1"/>
</dbReference>
<dbReference type="InterPro" id="IPR036047">
    <property type="entry name" value="F-box-like_dom_sf"/>
</dbReference>
<dbReference type="PROSITE" id="PS50294">
    <property type="entry name" value="WD_REPEATS_REGION"/>
    <property type="match status" value="1"/>
</dbReference>
<protein>
    <submittedName>
        <fullName evidence="6">WD40 repeat-like protein</fullName>
    </submittedName>
</protein>
<dbReference type="Gene3D" id="2.130.10.10">
    <property type="entry name" value="YVTN repeat-like/Quinoprotein amine dehydrogenase"/>
    <property type="match status" value="2"/>
</dbReference>
<dbReference type="CDD" id="cd00200">
    <property type="entry name" value="WD40"/>
    <property type="match status" value="1"/>
</dbReference>
<dbReference type="InterPro" id="IPR050995">
    <property type="entry name" value="WD-F-box_domain-protein"/>
</dbReference>
<dbReference type="InterPro" id="IPR011047">
    <property type="entry name" value="Quinoprotein_ADH-like_sf"/>
</dbReference>
<accession>A0A6A4GXF0</accession>
<dbReference type="PROSITE" id="PS00678">
    <property type="entry name" value="WD_REPEATS_1"/>
    <property type="match status" value="1"/>
</dbReference>
<dbReference type="EMBL" id="ML769685">
    <property type="protein sequence ID" value="KAE9389705.1"/>
    <property type="molecule type" value="Genomic_DNA"/>
</dbReference>
<dbReference type="PRINTS" id="PR00320">
    <property type="entry name" value="GPROTEINBRPT"/>
</dbReference>
<feature type="repeat" description="WD" evidence="3">
    <location>
        <begin position="412"/>
        <end position="451"/>
    </location>
</feature>
<dbReference type="Pfam" id="PF12937">
    <property type="entry name" value="F-box-like"/>
    <property type="match status" value="1"/>
</dbReference>
<dbReference type="Pfam" id="PF00400">
    <property type="entry name" value="WD40"/>
    <property type="match status" value="6"/>
</dbReference>
<evidence type="ECO:0000313" key="7">
    <source>
        <dbReference type="Proteomes" id="UP000799118"/>
    </source>
</evidence>
<dbReference type="PROSITE" id="PS50181">
    <property type="entry name" value="FBOX"/>
    <property type="match status" value="1"/>
</dbReference>
<feature type="compositionally biased region" description="Acidic residues" evidence="4">
    <location>
        <begin position="140"/>
        <end position="159"/>
    </location>
</feature>
<keyword evidence="7" id="KW-1185">Reference proteome</keyword>
<evidence type="ECO:0000259" key="5">
    <source>
        <dbReference type="PROSITE" id="PS50181"/>
    </source>
</evidence>
<dbReference type="OrthoDB" id="19711at2759"/>
<keyword evidence="2" id="KW-0677">Repeat</keyword>
<feature type="domain" description="F-box" evidence="5">
    <location>
        <begin position="68"/>
        <end position="114"/>
    </location>
</feature>
<evidence type="ECO:0000256" key="1">
    <source>
        <dbReference type="ARBA" id="ARBA00022574"/>
    </source>
</evidence>
<dbReference type="AlphaFoldDB" id="A0A6A4GXF0"/>
<feature type="region of interest" description="Disordered" evidence="4">
    <location>
        <begin position="122"/>
        <end position="162"/>
    </location>
</feature>
<feature type="repeat" description="WD" evidence="3">
    <location>
        <begin position="285"/>
        <end position="330"/>
    </location>
</feature>
<sequence length="701" mass="75297">MMNAQDFFDEGYNDEEPSTSLNTKNELLSGISIGSEQECEELAYQLLASLPRARLATIQRRLAPLLQFDVVGSLPAEVSLQIFSYLPFPTLLACGLVCRRWNILSNDQSLWKSLCDSRGWEWSQPSKFPSFSTPTSWTNDSDDDEGMGDSDEEAEEDEVANALTTSRELEAAKAELTLMHAGLDSGFASMLFSGEASTSTSGSSSALRASVFPHYAKSGTVRPRVAARHSAPSLLGSNIGGGPSTSSLPKQPNYRLLHQTHIKIQRRILTSSYRLSALQTRGAPTNSHTNTIYCLQLYTYPATGNQVLFTGSRDKTIREWNLSTGLVERVIGGLHLSSVLSICVGNGMLASAGSDRRVVVWDLVKNKVVKVISDHEDSVLCVRFDEKRLVSCSKDRTVRTYLFPDLEPQFILGAHRAAVNAVSISDTLIVSGSGDRSIRLWDAQSGDLLRTFENHHSRGIASIDFKPPYVLSGSSDKHIRLFDITNLRGWSTSPEYDAGIGHGLLHAHGGQPGTQAAPLPLPTASGSGSGVASGSGSTLGLGSGTMHTNIAAAATSLGATNAFDVGIGEQGSGLGGQAMVCQMCGNSGLVVALPVGPGVRARAGGGMYNYDYKNILHRDLVRSVAFGFGFGEEYVLSGSYDLSIKIWDRKTGALVADLSGGHTGRIFCIGFDSTKIVSCGEDQRICIWDFAHGMDTSFIQL</sequence>
<feature type="compositionally biased region" description="Acidic residues" evidence="4">
    <location>
        <begin position="7"/>
        <end position="17"/>
    </location>
</feature>
<dbReference type="Proteomes" id="UP000799118">
    <property type="component" value="Unassembled WGS sequence"/>
</dbReference>
<proteinExistence type="predicted"/>
<dbReference type="InterPro" id="IPR001680">
    <property type="entry name" value="WD40_rpt"/>
</dbReference>
<dbReference type="Gene3D" id="1.20.1280.50">
    <property type="match status" value="1"/>
</dbReference>
<feature type="repeat" description="WD" evidence="3">
    <location>
        <begin position="453"/>
        <end position="486"/>
    </location>
</feature>
<feature type="repeat" description="WD" evidence="3">
    <location>
        <begin position="348"/>
        <end position="371"/>
    </location>
</feature>
<name>A0A6A4GXF0_9AGAR</name>
<feature type="region of interest" description="Disordered" evidence="4">
    <location>
        <begin position="1"/>
        <end position="21"/>
    </location>
</feature>
<dbReference type="InterPro" id="IPR019775">
    <property type="entry name" value="WD40_repeat_CS"/>
</dbReference>
<feature type="repeat" description="WD" evidence="3">
    <location>
        <begin position="617"/>
        <end position="657"/>
    </location>
</feature>